<dbReference type="GO" id="GO:0032266">
    <property type="term" value="F:phosphatidylinositol-3-phosphate binding"/>
    <property type="evidence" value="ECO:0007669"/>
    <property type="project" value="TreeGrafter"/>
</dbReference>
<evidence type="ECO:0000256" key="9">
    <source>
        <dbReference type="ARBA" id="ARBA00023136"/>
    </source>
</evidence>
<dbReference type="Proteomes" id="UP000218231">
    <property type="component" value="Unassembled WGS sequence"/>
</dbReference>
<dbReference type="EMBL" id="LIAE01006498">
    <property type="protein sequence ID" value="PAV88744.1"/>
    <property type="molecule type" value="Genomic_DNA"/>
</dbReference>
<dbReference type="PANTHER" id="PTHR13190">
    <property type="entry name" value="AUTOPHAGY-RELATED 2, ISOFORM A"/>
    <property type="match status" value="1"/>
</dbReference>
<reference evidence="13 14" key="1">
    <citation type="journal article" date="2017" name="Curr. Biol.">
        <title>Genome architecture and evolution of a unichromosomal asexual nematode.</title>
        <authorList>
            <person name="Fradin H."/>
            <person name="Zegar C."/>
            <person name="Gutwein M."/>
            <person name="Lucas J."/>
            <person name="Kovtun M."/>
            <person name="Corcoran D."/>
            <person name="Baugh L.R."/>
            <person name="Kiontke K."/>
            <person name="Gunsalus K."/>
            <person name="Fitch D.H."/>
            <person name="Piano F."/>
        </authorList>
    </citation>
    <scope>NUCLEOTIDE SEQUENCE [LARGE SCALE GENOMIC DNA]</scope>
    <source>
        <strain evidence="13">PF1309</strain>
    </source>
</reference>
<dbReference type="GO" id="GO:0034045">
    <property type="term" value="C:phagophore assembly site membrane"/>
    <property type="evidence" value="ECO:0007669"/>
    <property type="project" value="UniProtKB-SubCell"/>
</dbReference>
<name>A0A2A2LR84_9BILA</name>
<feature type="compositionally biased region" description="Low complexity" evidence="12">
    <location>
        <begin position="1067"/>
        <end position="1087"/>
    </location>
</feature>
<dbReference type="GO" id="GO:0034727">
    <property type="term" value="P:piecemeal microautophagy of the nucleus"/>
    <property type="evidence" value="ECO:0007669"/>
    <property type="project" value="TreeGrafter"/>
</dbReference>
<evidence type="ECO:0000256" key="10">
    <source>
        <dbReference type="ARBA" id="ARBA00024479"/>
    </source>
</evidence>
<comment type="subcellular location">
    <subcellularLocation>
        <location evidence="1">Endoplasmic reticulum membrane</location>
        <topology evidence="1">Peripheral membrane protein</topology>
    </subcellularLocation>
    <subcellularLocation>
        <location evidence="2">Preautophagosomal structure membrane</location>
        <topology evidence="2">Peripheral membrane protein</topology>
    </subcellularLocation>
</comment>
<proteinExistence type="inferred from homology"/>
<evidence type="ECO:0000256" key="2">
    <source>
        <dbReference type="ARBA" id="ARBA00004623"/>
    </source>
</evidence>
<feature type="region of interest" description="Disordered" evidence="12">
    <location>
        <begin position="589"/>
        <end position="619"/>
    </location>
</feature>
<feature type="compositionally biased region" description="Polar residues" evidence="12">
    <location>
        <begin position="984"/>
        <end position="1007"/>
    </location>
</feature>
<dbReference type="GO" id="GO:0061709">
    <property type="term" value="P:reticulophagy"/>
    <property type="evidence" value="ECO:0007669"/>
    <property type="project" value="TreeGrafter"/>
</dbReference>
<dbReference type="GO" id="GO:0005789">
    <property type="term" value="C:endoplasmic reticulum membrane"/>
    <property type="evidence" value="ECO:0007669"/>
    <property type="project" value="UniProtKB-SubCell"/>
</dbReference>
<feature type="region of interest" description="Disordered" evidence="12">
    <location>
        <begin position="1067"/>
        <end position="1090"/>
    </location>
</feature>
<evidence type="ECO:0000256" key="6">
    <source>
        <dbReference type="ARBA" id="ARBA00022824"/>
    </source>
</evidence>
<feature type="compositionally biased region" description="Acidic residues" evidence="12">
    <location>
        <begin position="966"/>
        <end position="981"/>
    </location>
</feature>
<evidence type="ECO:0000256" key="11">
    <source>
        <dbReference type="ARBA" id="ARBA00024615"/>
    </source>
</evidence>
<dbReference type="GO" id="GO:0043495">
    <property type="term" value="F:protein-membrane adaptor activity"/>
    <property type="evidence" value="ECO:0007669"/>
    <property type="project" value="TreeGrafter"/>
</dbReference>
<accession>A0A2A2LR84</accession>
<comment type="similarity">
    <text evidence="3">Belongs to the ATG2 family.</text>
</comment>
<evidence type="ECO:0000313" key="13">
    <source>
        <dbReference type="EMBL" id="PAV88744.1"/>
    </source>
</evidence>
<comment type="catalytic activity">
    <reaction evidence="10">
        <text>a 1,2-diacyl-sn-glycero-3-phospho-L-serine(in) = a 1,2-diacyl-sn-glycero-3-phospho-L-serine(out)</text>
        <dbReference type="Rhea" id="RHEA:38663"/>
        <dbReference type="ChEBI" id="CHEBI:57262"/>
    </reaction>
</comment>
<dbReference type="AlphaFoldDB" id="A0A2A2LR84"/>
<dbReference type="PANTHER" id="PTHR13190:SF1">
    <property type="entry name" value="AUTOPHAGY-RELATED 2, ISOFORM A"/>
    <property type="match status" value="1"/>
</dbReference>
<sequence>MTMKSLLLYVTPSQLNIVRKFISALSLSSQNAAGGAHGDDQLIKGAGKQMKEEDYHAISKHLEEITCQQQQGRMHGLGMQGNWRQPVDFQEFEPISLEDSKPRRKVSEPNKEGFKSLKNEGKKETLLLKVKMNSILVYVSHADVLSQENVKLQGGYHEAIQQLHTSSHSFFEQARNLKFNMNTKLHEMREEADAILPKDHLRLIGSVVNFNYEMQRTEKSDAMVMKLVVGNCDAVEYLTQRSVPDSLCDVHVPLLDFSEYENEDKQPQFKIVIRQNPDTENAILYEVILGDCRTELDFSLVDRICHLIAPRSAFDSPSDGFISTHTRPHAGVPQLSEDLFEPAGQIRPQQLSSTIKIACNEWKIDLRVPKADLRDPSASRLPWDQRHVHPEFVQLRLKEICATIPITSDSTNISINCIELSAEFAGIPESISPPADERRFLFASKDTKRKIGIDIQLVSRPSRLSSSKSAATDDMSRSVVSLNLVKSKPKQEGPFSQTRKEFSNCSEDQERILSAGSREEMLSFGSSCVSFSSCSVSLCLPVLKLHLPSHSFLELLYNRLVNDLALDEPNKHININPLENFKEMQDYSKQELDADESDNEPSSGAMSLNRATQSGFDRGKPHTFTFNLTVHQGTMLMGTVVREGTPPKDKGKGYVSTDLSNAILFTVVGYHSDLNHVFFYFTTKKLAIGHLNDRSQMKYAMNRKEFGNWPQAETKVATIAEEDEFYSDSVNDALGVALHLHSRTNENVKDVILAVNVRNTILTAKPWKDVGHFWATQLAELFTLADWEIPGYELPRVTNDVHITLENVVLAYDHKFSDSNDTIRLRAVLGQCYVNCAIVTDMQVYKTMCILERAKLFMSSEAPKSTRETVRFSKDVSLNKKEETKPVKQFVQICDIGLIQVEFLFSTIVDPSKRMTPLYELKCRNDIVKIWVCADSLVTLLNIATDLMKPQSKEIETENVPKGNEKEEEEEEDQDDEDTLNEESTTTLGQEDNASEKCGSTWSNPSYTRPLMTQMPTNVEQRVQRMMDSAMKERSNSSANDAIEGTEMGLDAIDEFSPAYSLRQEQARAARISSSSRTSGSEPRNSSFSMDDEFCMVDDNVIGSGITNVPGEPRVRYVGTQGSNDDPGIFIDPNYFAAPDEWRTDGQTAANSTDGKGNSQPLMRFLIKDFSVSLTLYGGSDLATAQISPRKSYSVDEYNEGRGKGQQKIDESTLGGKFRDHSVAVTVQLNKAS</sequence>
<feature type="compositionally biased region" description="Polar residues" evidence="12">
    <location>
        <begin position="600"/>
        <end position="615"/>
    </location>
</feature>
<keyword evidence="8" id="KW-0445">Lipid transport</keyword>
<evidence type="ECO:0000256" key="1">
    <source>
        <dbReference type="ARBA" id="ARBA00004406"/>
    </source>
</evidence>
<keyword evidence="6" id="KW-0256">Endoplasmic reticulum</keyword>
<evidence type="ECO:0000313" key="14">
    <source>
        <dbReference type="Proteomes" id="UP000218231"/>
    </source>
</evidence>
<keyword evidence="9" id="KW-0472">Membrane</keyword>
<dbReference type="InterPro" id="IPR026849">
    <property type="entry name" value="ATG2"/>
</dbReference>
<feature type="compositionally biased region" description="Basic and acidic residues" evidence="12">
    <location>
        <begin position="1199"/>
        <end position="1215"/>
    </location>
</feature>
<dbReference type="STRING" id="2018661.A0A2A2LR84"/>
<comment type="catalytic activity">
    <reaction evidence="11">
        <text>a 1,2-diacyl-sn-glycero-3-phosphoethanolamine(in) = a 1,2-diacyl-sn-glycero-3-phosphoethanolamine(out)</text>
        <dbReference type="Rhea" id="RHEA:38895"/>
        <dbReference type="ChEBI" id="CHEBI:64612"/>
    </reaction>
</comment>
<feature type="region of interest" description="Disordered" evidence="12">
    <location>
        <begin position="1192"/>
        <end position="1215"/>
    </location>
</feature>
<keyword evidence="7" id="KW-0072">Autophagy</keyword>
<evidence type="ECO:0000256" key="12">
    <source>
        <dbReference type="SAM" id="MobiDB-lite"/>
    </source>
</evidence>
<feature type="region of interest" description="Disordered" evidence="12">
    <location>
        <begin position="952"/>
        <end position="1014"/>
    </location>
</feature>
<dbReference type="GO" id="GO:0000045">
    <property type="term" value="P:autophagosome assembly"/>
    <property type="evidence" value="ECO:0007669"/>
    <property type="project" value="TreeGrafter"/>
</dbReference>
<protein>
    <recommendedName>
        <fullName evidence="4">Autophagy-related protein 2</fullName>
    </recommendedName>
</protein>
<dbReference type="OrthoDB" id="18982at2759"/>
<keyword evidence="14" id="KW-1185">Reference proteome</keyword>
<evidence type="ECO:0000256" key="5">
    <source>
        <dbReference type="ARBA" id="ARBA00022448"/>
    </source>
</evidence>
<dbReference type="GO" id="GO:0006869">
    <property type="term" value="P:lipid transport"/>
    <property type="evidence" value="ECO:0007669"/>
    <property type="project" value="UniProtKB-KW"/>
</dbReference>
<keyword evidence="5" id="KW-0813">Transport</keyword>
<dbReference type="GO" id="GO:0061908">
    <property type="term" value="C:phagophore"/>
    <property type="evidence" value="ECO:0007669"/>
    <property type="project" value="TreeGrafter"/>
</dbReference>
<dbReference type="GO" id="GO:0000422">
    <property type="term" value="P:autophagy of mitochondrion"/>
    <property type="evidence" value="ECO:0007669"/>
    <property type="project" value="TreeGrafter"/>
</dbReference>
<organism evidence="13 14">
    <name type="scientific">Diploscapter pachys</name>
    <dbReference type="NCBI Taxonomy" id="2018661"/>
    <lineage>
        <taxon>Eukaryota</taxon>
        <taxon>Metazoa</taxon>
        <taxon>Ecdysozoa</taxon>
        <taxon>Nematoda</taxon>
        <taxon>Chromadorea</taxon>
        <taxon>Rhabditida</taxon>
        <taxon>Rhabditina</taxon>
        <taxon>Rhabditomorpha</taxon>
        <taxon>Rhabditoidea</taxon>
        <taxon>Rhabditidae</taxon>
        <taxon>Diploscapter</taxon>
    </lineage>
</organism>
<dbReference type="GO" id="GO:0061723">
    <property type="term" value="P:glycophagy"/>
    <property type="evidence" value="ECO:0007669"/>
    <property type="project" value="TreeGrafter"/>
</dbReference>
<gene>
    <name evidence="13" type="ORF">WR25_11004</name>
</gene>
<evidence type="ECO:0000256" key="3">
    <source>
        <dbReference type="ARBA" id="ARBA00009714"/>
    </source>
</evidence>
<evidence type="ECO:0000256" key="7">
    <source>
        <dbReference type="ARBA" id="ARBA00023006"/>
    </source>
</evidence>
<evidence type="ECO:0000256" key="8">
    <source>
        <dbReference type="ARBA" id="ARBA00023055"/>
    </source>
</evidence>
<comment type="caution">
    <text evidence="13">The sequence shown here is derived from an EMBL/GenBank/DDBJ whole genome shotgun (WGS) entry which is preliminary data.</text>
</comment>
<evidence type="ECO:0000256" key="4">
    <source>
        <dbReference type="ARBA" id="ARBA00018070"/>
    </source>
</evidence>